<comment type="caution">
    <text evidence="2">The sequence shown here is derived from an EMBL/GenBank/DDBJ whole genome shotgun (WGS) entry which is preliminary data.</text>
</comment>
<evidence type="ECO:0000313" key="2">
    <source>
        <dbReference type="EMBL" id="NYB73439.1"/>
    </source>
</evidence>
<protein>
    <submittedName>
        <fullName evidence="2">Uncharacterized protein</fullName>
    </submittedName>
</protein>
<evidence type="ECO:0000256" key="1">
    <source>
        <dbReference type="SAM" id="SignalP"/>
    </source>
</evidence>
<evidence type="ECO:0000313" key="3">
    <source>
        <dbReference type="Proteomes" id="UP000611629"/>
    </source>
</evidence>
<dbReference type="InterPro" id="IPR012332">
    <property type="entry name" value="Autotransporter_pectin_lyase_C"/>
</dbReference>
<organism evidence="2 3">
    <name type="scientific">Sedimentibacter hydroxybenzoicus DSM 7310</name>
    <dbReference type="NCBI Taxonomy" id="1123245"/>
    <lineage>
        <taxon>Bacteria</taxon>
        <taxon>Bacillati</taxon>
        <taxon>Bacillota</taxon>
        <taxon>Tissierellia</taxon>
        <taxon>Sedimentibacter</taxon>
    </lineage>
</organism>
<feature type="signal peptide" evidence="1">
    <location>
        <begin position="1"/>
        <end position="25"/>
    </location>
</feature>
<keyword evidence="3" id="KW-1185">Reference proteome</keyword>
<feature type="chain" id="PRO_5037101902" evidence="1">
    <location>
        <begin position="26"/>
        <end position="125"/>
    </location>
</feature>
<accession>A0A974BHT5</accession>
<dbReference type="Proteomes" id="UP000611629">
    <property type="component" value="Unassembled WGS sequence"/>
</dbReference>
<name>A0A974BHT5_SEDHY</name>
<gene>
    <name evidence="2" type="ORF">HZF24_04730</name>
</gene>
<reference evidence="2" key="1">
    <citation type="submission" date="2020-07" db="EMBL/GenBank/DDBJ databases">
        <title>Genomic analysis of a strain of Sedimentibacter Hydroxybenzoicus DSM7310.</title>
        <authorList>
            <person name="Ma S."/>
        </authorList>
    </citation>
    <scope>NUCLEOTIDE SEQUENCE</scope>
    <source>
        <strain evidence="2">DSM 7310</strain>
    </source>
</reference>
<dbReference type="EMBL" id="JACBNQ010000002">
    <property type="protein sequence ID" value="NYB73439.1"/>
    <property type="molecule type" value="Genomic_DNA"/>
</dbReference>
<dbReference type="RefSeq" id="WP_179237115.1">
    <property type="nucleotide sequence ID" value="NZ_JACBNQ010000002.1"/>
</dbReference>
<sequence length="125" mass="12714">MKRKLISFILTVMMVMCLFPVTALAADENLVDNWGDFVLAFNYIKGIGGTISGTAGIEVTSGGTVYVSGGEVTGSYWGIYANGKSLVNVSGGEVKSTHTTGGAGVVLTAGSTANISGDAIVTGEQ</sequence>
<dbReference type="AlphaFoldDB" id="A0A974BHT5"/>
<dbReference type="Gene3D" id="2.160.20.20">
    <property type="match status" value="1"/>
</dbReference>
<proteinExistence type="predicted"/>
<keyword evidence="1" id="KW-0732">Signal</keyword>